<dbReference type="OrthoDB" id="3533814at2759"/>
<evidence type="ECO:0000313" key="3">
    <source>
        <dbReference type="Proteomes" id="UP000256328"/>
    </source>
</evidence>
<sequence>MAEITSIEKELDLLDVSDSKNEEMHWRLRKNEWYEGWDSGQRELLKKLREKLSLYGISPVFSVSIVLEEDIYDFLIKYTQLRGLDSAPSRDFRHVFRWIYDRKPLDIGVYDFILHRDDFVSTRQGTCAPFDGLIESVLSWWPSAPFQVSKTGDPLNGMLENKWPQSADT</sequence>
<feature type="domain" description="DUF6594" evidence="1">
    <location>
        <begin position="2"/>
        <end position="144"/>
    </location>
</feature>
<reference evidence="2 3" key="1">
    <citation type="journal article" date="2018" name="IMA Fungus">
        <title>IMA Genome-F 9: Draft genome sequence of Annulohypoxylon stygium, Aspergillus mulundensis, Berkeleyomyces basicola (syn. Thielaviopsis basicola), Ceratocystis smalleyi, two Cercospora beticola strains, Coleophoma cylindrospora, Fusarium fracticaudum, Phialophora cf. hyalina, and Morchella septimelata.</title>
        <authorList>
            <person name="Wingfield B.D."/>
            <person name="Bills G.F."/>
            <person name="Dong Y."/>
            <person name="Huang W."/>
            <person name="Nel W.J."/>
            <person name="Swalarsk-Parry B.S."/>
            <person name="Vaghefi N."/>
            <person name="Wilken P.M."/>
            <person name="An Z."/>
            <person name="de Beer Z.W."/>
            <person name="De Vos L."/>
            <person name="Chen L."/>
            <person name="Duong T.A."/>
            <person name="Gao Y."/>
            <person name="Hammerbacher A."/>
            <person name="Kikkert J.R."/>
            <person name="Li Y."/>
            <person name="Li H."/>
            <person name="Li K."/>
            <person name="Li Q."/>
            <person name="Liu X."/>
            <person name="Ma X."/>
            <person name="Naidoo K."/>
            <person name="Pethybridge S.J."/>
            <person name="Sun J."/>
            <person name="Steenkamp E.T."/>
            <person name="van der Nest M.A."/>
            <person name="van Wyk S."/>
            <person name="Wingfield M.J."/>
            <person name="Xiong C."/>
            <person name="Yue Q."/>
            <person name="Zhang X."/>
        </authorList>
    </citation>
    <scope>NUCLEOTIDE SEQUENCE [LARGE SCALE GENOMIC DNA]</scope>
    <source>
        <strain evidence="2 3">BP5796</strain>
    </source>
</reference>
<proteinExistence type="predicted"/>
<keyword evidence="3" id="KW-1185">Reference proteome</keyword>
<name>A0A3D8SM54_9HELO</name>
<comment type="caution">
    <text evidence="2">The sequence shown here is derived from an EMBL/GenBank/DDBJ whole genome shotgun (WGS) entry which is preliminary data.</text>
</comment>
<dbReference type="EMBL" id="PDLN01000004">
    <property type="protein sequence ID" value="RDW87356.1"/>
    <property type="molecule type" value="Genomic_DNA"/>
</dbReference>
<protein>
    <recommendedName>
        <fullName evidence="1">DUF6594 domain-containing protein</fullName>
    </recommendedName>
</protein>
<dbReference type="Pfam" id="PF20237">
    <property type="entry name" value="DUF6594"/>
    <property type="match status" value="1"/>
</dbReference>
<gene>
    <name evidence="2" type="ORF">BP5796_03050</name>
</gene>
<accession>A0A3D8SM54</accession>
<dbReference type="InterPro" id="IPR046529">
    <property type="entry name" value="DUF6594"/>
</dbReference>
<dbReference type="AlphaFoldDB" id="A0A3D8SM54"/>
<dbReference type="Proteomes" id="UP000256328">
    <property type="component" value="Unassembled WGS sequence"/>
</dbReference>
<organism evidence="2 3">
    <name type="scientific">Coleophoma crateriformis</name>
    <dbReference type="NCBI Taxonomy" id="565419"/>
    <lineage>
        <taxon>Eukaryota</taxon>
        <taxon>Fungi</taxon>
        <taxon>Dikarya</taxon>
        <taxon>Ascomycota</taxon>
        <taxon>Pezizomycotina</taxon>
        <taxon>Leotiomycetes</taxon>
        <taxon>Helotiales</taxon>
        <taxon>Dermateaceae</taxon>
        <taxon>Coleophoma</taxon>
    </lineage>
</organism>
<evidence type="ECO:0000313" key="2">
    <source>
        <dbReference type="EMBL" id="RDW87356.1"/>
    </source>
</evidence>
<evidence type="ECO:0000259" key="1">
    <source>
        <dbReference type="Pfam" id="PF20237"/>
    </source>
</evidence>